<dbReference type="GeneID" id="81358860"/>
<feature type="compositionally biased region" description="Polar residues" evidence="1">
    <location>
        <begin position="238"/>
        <end position="248"/>
    </location>
</feature>
<dbReference type="AlphaFoldDB" id="A0A9W9F7L7"/>
<evidence type="ECO:0000256" key="1">
    <source>
        <dbReference type="SAM" id="MobiDB-lite"/>
    </source>
</evidence>
<sequence>MNPSAMPIDPNLRKRPLHHPTEKPPVPRAIQPKPPASNASYSSESPAPLSPRWSSIGPGGEPPRKRGRPSKAETERRRAAAQARGETYPPPRRSNSNRQRIPPSPTSPSAMSMTSNTPYTPSSAPPPGLAPASVPYNHPYHQAIVANIPPEPREIPTRSTGPNPRELPNPAEMGQPLPPPRALQIGLGPPDILQPRLNSIGDRMSYGSIPLDRFSPPDSGRRDSVASRGEHGPFTDPRASSTPGEPPR</sequence>
<organism evidence="2 3">
    <name type="scientific">Penicillium argentinense</name>
    <dbReference type="NCBI Taxonomy" id="1131581"/>
    <lineage>
        <taxon>Eukaryota</taxon>
        <taxon>Fungi</taxon>
        <taxon>Dikarya</taxon>
        <taxon>Ascomycota</taxon>
        <taxon>Pezizomycotina</taxon>
        <taxon>Eurotiomycetes</taxon>
        <taxon>Eurotiomycetidae</taxon>
        <taxon>Eurotiales</taxon>
        <taxon>Aspergillaceae</taxon>
        <taxon>Penicillium</taxon>
    </lineage>
</organism>
<name>A0A9W9F7L7_9EURO</name>
<comment type="caution">
    <text evidence="2">The sequence shown here is derived from an EMBL/GenBank/DDBJ whole genome shotgun (WGS) entry which is preliminary data.</text>
</comment>
<dbReference type="RefSeq" id="XP_056473247.1">
    <property type="nucleotide sequence ID" value="XM_056619881.1"/>
</dbReference>
<dbReference type="EMBL" id="JAPQKI010000006">
    <property type="protein sequence ID" value="KAJ5095097.1"/>
    <property type="molecule type" value="Genomic_DNA"/>
</dbReference>
<reference evidence="2" key="2">
    <citation type="journal article" date="2023" name="IMA Fungus">
        <title>Comparative genomic study of the Penicillium genus elucidates a diverse pangenome and 15 lateral gene transfer events.</title>
        <authorList>
            <person name="Petersen C."/>
            <person name="Sorensen T."/>
            <person name="Nielsen M.R."/>
            <person name="Sondergaard T.E."/>
            <person name="Sorensen J.L."/>
            <person name="Fitzpatrick D.A."/>
            <person name="Frisvad J.C."/>
            <person name="Nielsen K.L."/>
        </authorList>
    </citation>
    <scope>NUCLEOTIDE SEQUENCE</scope>
    <source>
        <strain evidence="2">IBT 30761</strain>
    </source>
</reference>
<proteinExistence type="predicted"/>
<gene>
    <name evidence="2" type="ORF">N7532_007388</name>
</gene>
<protein>
    <submittedName>
        <fullName evidence="2">Uncharacterized protein</fullName>
    </submittedName>
</protein>
<feature type="compositionally biased region" description="Basic and acidic residues" evidence="1">
    <location>
        <begin position="219"/>
        <end position="233"/>
    </location>
</feature>
<dbReference type="OrthoDB" id="5371646at2759"/>
<evidence type="ECO:0000313" key="3">
    <source>
        <dbReference type="Proteomes" id="UP001149074"/>
    </source>
</evidence>
<feature type="compositionally biased region" description="Low complexity" evidence="1">
    <location>
        <begin position="93"/>
        <end position="122"/>
    </location>
</feature>
<evidence type="ECO:0000313" key="2">
    <source>
        <dbReference type="EMBL" id="KAJ5095097.1"/>
    </source>
</evidence>
<dbReference type="Proteomes" id="UP001149074">
    <property type="component" value="Unassembled WGS sequence"/>
</dbReference>
<feature type="region of interest" description="Disordered" evidence="1">
    <location>
        <begin position="1"/>
        <end position="248"/>
    </location>
</feature>
<accession>A0A9W9F7L7</accession>
<keyword evidence="3" id="KW-1185">Reference proteome</keyword>
<feature type="compositionally biased region" description="Pro residues" evidence="1">
    <location>
        <begin position="23"/>
        <end position="35"/>
    </location>
</feature>
<reference evidence="2" key="1">
    <citation type="submission" date="2022-11" db="EMBL/GenBank/DDBJ databases">
        <authorList>
            <person name="Petersen C."/>
        </authorList>
    </citation>
    <scope>NUCLEOTIDE SEQUENCE</scope>
    <source>
        <strain evidence="2">IBT 30761</strain>
    </source>
</reference>